<dbReference type="GO" id="GO:0005737">
    <property type="term" value="C:cytoplasm"/>
    <property type="evidence" value="ECO:0007669"/>
    <property type="project" value="TreeGrafter"/>
</dbReference>
<evidence type="ECO:0000313" key="4">
    <source>
        <dbReference type="EMBL" id="PWN36147.1"/>
    </source>
</evidence>
<name>A0A316VEU2_9BASI</name>
<dbReference type="Pfam" id="PF00069">
    <property type="entry name" value="Pkinase"/>
    <property type="match status" value="1"/>
</dbReference>
<keyword evidence="1" id="KW-0547">Nucleotide-binding</keyword>
<dbReference type="GeneID" id="37018276"/>
<dbReference type="EMBL" id="KZ819603">
    <property type="protein sequence ID" value="PWN36147.1"/>
    <property type="molecule type" value="Genomic_DNA"/>
</dbReference>
<dbReference type="PROSITE" id="PS00108">
    <property type="entry name" value="PROTEIN_KINASE_ST"/>
    <property type="match status" value="1"/>
</dbReference>
<accession>A0A316VEU2</accession>
<dbReference type="RefSeq" id="XP_025356449.1">
    <property type="nucleotide sequence ID" value="XM_025496495.1"/>
</dbReference>
<reference evidence="4 5" key="1">
    <citation type="journal article" date="2018" name="Mol. Biol. Evol.">
        <title>Broad Genomic Sampling Reveals a Smut Pathogenic Ancestry of the Fungal Clade Ustilaginomycotina.</title>
        <authorList>
            <person name="Kijpornyongpan T."/>
            <person name="Mondo S.J."/>
            <person name="Barry K."/>
            <person name="Sandor L."/>
            <person name="Lee J."/>
            <person name="Lipzen A."/>
            <person name="Pangilinan J."/>
            <person name="LaButti K."/>
            <person name="Hainaut M."/>
            <person name="Henrissat B."/>
            <person name="Grigoriev I.V."/>
            <person name="Spatafora J.W."/>
            <person name="Aime M.C."/>
        </authorList>
    </citation>
    <scope>NUCLEOTIDE SEQUENCE [LARGE SCALE GENOMIC DNA]</scope>
    <source>
        <strain evidence="4 5">MCA 3882</strain>
    </source>
</reference>
<dbReference type="PROSITE" id="PS50011">
    <property type="entry name" value="PROTEIN_KINASE_DOM"/>
    <property type="match status" value="1"/>
</dbReference>
<dbReference type="STRING" id="1280837.A0A316VEU2"/>
<sequence>MESTPPSPSLLASTNSRFLLSRRRLKLISRMFQQICEAVGFCHDRGISHRDIKPENFIVEDTRGSEFAGSTDQIHVKLTDFGLAVAQTRCIDFDCGSKPYMSYECRNNTLRWYNPIESDIWSLGIVLLNLIFHRNPFMEPNV</sequence>
<organism evidence="4 5">
    <name type="scientific">Meira miltonrushii</name>
    <dbReference type="NCBI Taxonomy" id="1280837"/>
    <lineage>
        <taxon>Eukaryota</taxon>
        <taxon>Fungi</taxon>
        <taxon>Dikarya</taxon>
        <taxon>Basidiomycota</taxon>
        <taxon>Ustilaginomycotina</taxon>
        <taxon>Exobasidiomycetes</taxon>
        <taxon>Exobasidiales</taxon>
        <taxon>Brachybasidiaceae</taxon>
        <taxon>Meira</taxon>
    </lineage>
</organism>
<evidence type="ECO:0000256" key="1">
    <source>
        <dbReference type="ARBA" id="ARBA00022741"/>
    </source>
</evidence>
<dbReference type="GO" id="GO:0035556">
    <property type="term" value="P:intracellular signal transduction"/>
    <property type="evidence" value="ECO:0007669"/>
    <property type="project" value="TreeGrafter"/>
</dbReference>
<dbReference type="AlphaFoldDB" id="A0A316VEU2"/>
<dbReference type="SMART" id="SM00220">
    <property type="entry name" value="S_TKc"/>
    <property type="match status" value="1"/>
</dbReference>
<proteinExistence type="predicted"/>
<keyword evidence="2" id="KW-0067">ATP-binding</keyword>
<dbReference type="SUPFAM" id="SSF56112">
    <property type="entry name" value="Protein kinase-like (PK-like)"/>
    <property type="match status" value="1"/>
</dbReference>
<dbReference type="InterPro" id="IPR008271">
    <property type="entry name" value="Ser/Thr_kinase_AS"/>
</dbReference>
<keyword evidence="4" id="KW-0418">Kinase</keyword>
<feature type="non-terminal residue" evidence="4">
    <location>
        <position position="142"/>
    </location>
</feature>
<dbReference type="InParanoid" id="A0A316VEU2"/>
<protein>
    <submittedName>
        <fullName evidence="4">Kinase-like protein</fullName>
    </submittedName>
</protein>
<evidence type="ECO:0000256" key="2">
    <source>
        <dbReference type="ARBA" id="ARBA00022840"/>
    </source>
</evidence>
<keyword evidence="5" id="KW-1185">Reference proteome</keyword>
<dbReference type="InterPro" id="IPR011009">
    <property type="entry name" value="Kinase-like_dom_sf"/>
</dbReference>
<gene>
    <name evidence="4" type="ORF">FA14DRAFT_121991</name>
</gene>
<dbReference type="Gene3D" id="1.10.510.10">
    <property type="entry name" value="Transferase(Phosphotransferase) domain 1"/>
    <property type="match status" value="1"/>
</dbReference>
<dbReference type="OrthoDB" id="541276at2759"/>
<dbReference type="GO" id="GO:0005524">
    <property type="term" value="F:ATP binding"/>
    <property type="evidence" value="ECO:0007669"/>
    <property type="project" value="UniProtKB-KW"/>
</dbReference>
<dbReference type="Proteomes" id="UP000245771">
    <property type="component" value="Unassembled WGS sequence"/>
</dbReference>
<dbReference type="GO" id="GO:0004674">
    <property type="term" value="F:protein serine/threonine kinase activity"/>
    <property type="evidence" value="ECO:0007669"/>
    <property type="project" value="TreeGrafter"/>
</dbReference>
<evidence type="ECO:0000259" key="3">
    <source>
        <dbReference type="PROSITE" id="PS50011"/>
    </source>
</evidence>
<dbReference type="PANTHER" id="PTHR24346">
    <property type="entry name" value="MAP/MICROTUBULE AFFINITY-REGULATING KINASE"/>
    <property type="match status" value="1"/>
</dbReference>
<keyword evidence="4" id="KW-0808">Transferase</keyword>
<dbReference type="PANTHER" id="PTHR24346:SF30">
    <property type="entry name" value="MATERNAL EMBRYONIC LEUCINE ZIPPER KINASE"/>
    <property type="match status" value="1"/>
</dbReference>
<evidence type="ECO:0000313" key="5">
    <source>
        <dbReference type="Proteomes" id="UP000245771"/>
    </source>
</evidence>
<dbReference type="InterPro" id="IPR000719">
    <property type="entry name" value="Prot_kinase_dom"/>
</dbReference>
<feature type="domain" description="Protein kinase" evidence="3">
    <location>
        <begin position="1"/>
        <end position="142"/>
    </location>
</feature>